<dbReference type="EnsemblProtists" id="EOD37284">
    <property type="protein sequence ID" value="EOD37284"/>
    <property type="gene ID" value="EMIHUDRAFT_225736"/>
</dbReference>
<protein>
    <submittedName>
        <fullName evidence="2">Uncharacterized protein</fullName>
    </submittedName>
</protein>
<dbReference type="KEGG" id="ehx:EMIHUDRAFT_225736"/>
<evidence type="ECO:0000256" key="1">
    <source>
        <dbReference type="SAM" id="MobiDB-lite"/>
    </source>
</evidence>
<reference evidence="3" key="1">
    <citation type="journal article" date="2013" name="Nature">
        <title>Pan genome of the phytoplankton Emiliania underpins its global distribution.</title>
        <authorList>
            <person name="Read B.A."/>
            <person name="Kegel J."/>
            <person name="Klute M.J."/>
            <person name="Kuo A."/>
            <person name="Lefebvre S.C."/>
            <person name="Maumus F."/>
            <person name="Mayer C."/>
            <person name="Miller J."/>
            <person name="Monier A."/>
            <person name="Salamov A."/>
            <person name="Young J."/>
            <person name="Aguilar M."/>
            <person name="Claverie J.M."/>
            <person name="Frickenhaus S."/>
            <person name="Gonzalez K."/>
            <person name="Herman E.K."/>
            <person name="Lin Y.C."/>
            <person name="Napier J."/>
            <person name="Ogata H."/>
            <person name="Sarno A.F."/>
            <person name="Shmutz J."/>
            <person name="Schroeder D."/>
            <person name="de Vargas C."/>
            <person name="Verret F."/>
            <person name="von Dassow P."/>
            <person name="Valentin K."/>
            <person name="Van de Peer Y."/>
            <person name="Wheeler G."/>
            <person name="Dacks J.B."/>
            <person name="Delwiche C.F."/>
            <person name="Dyhrman S.T."/>
            <person name="Glockner G."/>
            <person name="John U."/>
            <person name="Richards T."/>
            <person name="Worden A.Z."/>
            <person name="Zhang X."/>
            <person name="Grigoriev I.V."/>
            <person name="Allen A.E."/>
            <person name="Bidle K."/>
            <person name="Borodovsky M."/>
            <person name="Bowler C."/>
            <person name="Brownlee C."/>
            <person name="Cock J.M."/>
            <person name="Elias M."/>
            <person name="Gladyshev V.N."/>
            <person name="Groth M."/>
            <person name="Guda C."/>
            <person name="Hadaegh A."/>
            <person name="Iglesias-Rodriguez M.D."/>
            <person name="Jenkins J."/>
            <person name="Jones B.M."/>
            <person name="Lawson T."/>
            <person name="Leese F."/>
            <person name="Lindquist E."/>
            <person name="Lobanov A."/>
            <person name="Lomsadze A."/>
            <person name="Malik S.B."/>
            <person name="Marsh M.E."/>
            <person name="Mackinder L."/>
            <person name="Mock T."/>
            <person name="Mueller-Roeber B."/>
            <person name="Pagarete A."/>
            <person name="Parker M."/>
            <person name="Probert I."/>
            <person name="Quesneville H."/>
            <person name="Raines C."/>
            <person name="Rensing S.A."/>
            <person name="Riano-Pachon D.M."/>
            <person name="Richier S."/>
            <person name="Rokitta S."/>
            <person name="Shiraiwa Y."/>
            <person name="Soanes D.M."/>
            <person name="van der Giezen M."/>
            <person name="Wahlund T.M."/>
            <person name="Williams B."/>
            <person name="Wilson W."/>
            <person name="Wolfe G."/>
            <person name="Wurch L.L."/>
        </authorList>
    </citation>
    <scope>NUCLEOTIDE SEQUENCE</scope>
</reference>
<organism evidence="2 3">
    <name type="scientific">Emiliania huxleyi (strain CCMP1516)</name>
    <dbReference type="NCBI Taxonomy" id="280463"/>
    <lineage>
        <taxon>Eukaryota</taxon>
        <taxon>Haptista</taxon>
        <taxon>Haptophyta</taxon>
        <taxon>Prymnesiophyceae</taxon>
        <taxon>Isochrysidales</taxon>
        <taxon>Noelaerhabdaceae</taxon>
        <taxon>Emiliania</taxon>
    </lineage>
</organism>
<name>A0A0D3KNE9_EMIH1</name>
<evidence type="ECO:0000313" key="3">
    <source>
        <dbReference type="Proteomes" id="UP000013827"/>
    </source>
</evidence>
<reference evidence="2" key="2">
    <citation type="submission" date="2024-10" db="UniProtKB">
        <authorList>
            <consortium name="EnsemblProtists"/>
        </authorList>
    </citation>
    <scope>IDENTIFICATION</scope>
</reference>
<sequence>MRLRGSRYAVDWWRGRVFAATSLLVMRHGGKPGRGEGGGAEAEARGAVRAEASGVVDSAAEAGGAATCDVDNPTGLCVDKGS</sequence>
<accession>A0A0D3KNE9</accession>
<dbReference type="HOGENOM" id="CLU_2563233_0_0_1"/>
<dbReference type="PaxDb" id="2903-EOD37284"/>
<dbReference type="AlphaFoldDB" id="A0A0D3KNE9"/>
<dbReference type="GeneID" id="17282554"/>
<evidence type="ECO:0000313" key="2">
    <source>
        <dbReference type="EnsemblProtists" id="EOD37284"/>
    </source>
</evidence>
<dbReference type="Proteomes" id="UP000013827">
    <property type="component" value="Unassembled WGS sequence"/>
</dbReference>
<feature type="region of interest" description="Disordered" evidence="1">
    <location>
        <begin position="63"/>
        <end position="82"/>
    </location>
</feature>
<proteinExistence type="predicted"/>
<keyword evidence="3" id="KW-1185">Reference proteome</keyword>
<dbReference type="RefSeq" id="XP_005789713.1">
    <property type="nucleotide sequence ID" value="XM_005789656.1"/>
</dbReference>